<sequence length="236" mass="25747">MWFIFVRERIAHVIDAGGFDDDVYNLARDTLRPRAGSDDARINSVVLEFATHPCISISAALHGAVGLCNGVNTDADMNLWRMTLVARLCLTRDGQPTDKATRAVFRALRDCYSRRHIAHPTDFYRLQFIDTASVLAARTIADTHCCDAPLLLATLRAHDGGRLDVPDAVHILWSTAGCSVVASDVARALTSVAGGVSFTDREAADLLRELCELPDMADVVDAAPGEFDGMLRSYDQ</sequence>
<organism evidence="1 2">
    <name type="scientific">Cymbomonas tetramitiformis</name>
    <dbReference type="NCBI Taxonomy" id="36881"/>
    <lineage>
        <taxon>Eukaryota</taxon>
        <taxon>Viridiplantae</taxon>
        <taxon>Chlorophyta</taxon>
        <taxon>Pyramimonadophyceae</taxon>
        <taxon>Pyramimonadales</taxon>
        <taxon>Pyramimonadaceae</taxon>
        <taxon>Cymbomonas</taxon>
    </lineage>
</organism>
<gene>
    <name evidence="1" type="ORF">CYMTET_44511</name>
</gene>
<reference evidence="1 2" key="1">
    <citation type="journal article" date="2015" name="Genome Biol. Evol.">
        <title>Comparative Genomics of a Bacterivorous Green Alga Reveals Evolutionary Causalities and Consequences of Phago-Mixotrophic Mode of Nutrition.</title>
        <authorList>
            <person name="Burns J.A."/>
            <person name="Paasch A."/>
            <person name="Narechania A."/>
            <person name="Kim E."/>
        </authorList>
    </citation>
    <scope>NUCLEOTIDE SEQUENCE [LARGE SCALE GENOMIC DNA]</scope>
    <source>
        <strain evidence="1 2">PLY_AMNH</strain>
    </source>
</reference>
<protein>
    <submittedName>
        <fullName evidence="1">Uncharacterized protein</fullName>
    </submittedName>
</protein>
<keyword evidence="2" id="KW-1185">Reference proteome</keyword>
<comment type="caution">
    <text evidence="1">The sequence shown here is derived from an EMBL/GenBank/DDBJ whole genome shotgun (WGS) entry which is preliminary data.</text>
</comment>
<evidence type="ECO:0000313" key="2">
    <source>
        <dbReference type="Proteomes" id="UP001190700"/>
    </source>
</evidence>
<dbReference type="AlphaFoldDB" id="A0AAE0C019"/>
<dbReference type="Proteomes" id="UP001190700">
    <property type="component" value="Unassembled WGS sequence"/>
</dbReference>
<name>A0AAE0C019_9CHLO</name>
<evidence type="ECO:0000313" key="1">
    <source>
        <dbReference type="EMBL" id="KAK3245938.1"/>
    </source>
</evidence>
<proteinExistence type="predicted"/>
<accession>A0AAE0C019</accession>
<dbReference type="EMBL" id="LGRX02030241">
    <property type="protein sequence ID" value="KAK3245938.1"/>
    <property type="molecule type" value="Genomic_DNA"/>
</dbReference>